<evidence type="ECO:0000256" key="2">
    <source>
        <dbReference type="ARBA" id="ARBA00002189"/>
    </source>
</evidence>
<dbReference type="Gene3D" id="3.40.640.10">
    <property type="entry name" value="Type I PLP-dependent aspartate aminotransferase-like (Major domain)"/>
    <property type="match status" value="1"/>
</dbReference>
<dbReference type="InterPro" id="IPR004637">
    <property type="entry name" value="Dat"/>
</dbReference>
<dbReference type="CDD" id="cd00610">
    <property type="entry name" value="OAT_like"/>
    <property type="match status" value="1"/>
</dbReference>
<protein>
    <recommendedName>
        <fullName evidence="6 12">Diaminobutyrate--2-oxoglutarate transaminase</fullName>
        <ecNumber evidence="5 12">2.6.1.76</ecNumber>
    </recommendedName>
    <alternativeName>
        <fullName evidence="12">DABA aminotransferase</fullName>
    </alternativeName>
</protein>
<reference evidence="13" key="2">
    <citation type="submission" date="2023-02" db="EMBL/GenBank/DDBJ databases">
        <authorList>
            <person name="Sun Q."/>
            <person name="Mori K."/>
        </authorList>
    </citation>
    <scope>NUCLEOTIDE SEQUENCE</scope>
    <source>
        <strain evidence="13">NBRC 110608</strain>
    </source>
</reference>
<evidence type="ECO:0000256" key="10">
    <source>
        <dbReference type="ARBA" id="ARBA00049111"/>
    </source>
</evidence>
<dbReference type="InterPro" id="IPR005814">
    <property type="entry name" value="Aminotrans_3"/>
</dbReference>
<dbReference type="SUPFAM" id="SSF53383">
    <property type="entry name" value="PLP-dependent transferases"/>
    <property type="match status" value="1"/>
</dbReference>
<comment type="cofactor">
    <cofactor evidence="1 12">
        <name>pyridoxal 5'-phosphate</name>
        <dbReference type="ChEBI" id="CHEBI:597326"/>
    </cofactor>
</comment>
<evidence type="ECO:0000256" key="6">
    <source>
        <dbReference type="ARBA" id="ARBA00014798"/>
    </source>
</evidence>
<gene>
    <name evidence="13" type="ORF">GCM10025872_37720</name>
</gene>
<dbReference type="GO" id="GO:0008483">
    <property type="term" value="F:transaminase activity"/>
    <property type="evidence" value="ECO:0007669"/>
    <property type="project" value="UniProtKB-KW"/>
</dbReference>
<dbReference type="InterPro" id="IPR049704">
    <property type="entry name" value="Aminotrans_3_PPA_site"/>
</dbReference>
<comment type="catalytic activity">
    <reaction evidence="10 12">
        <text>L-2,4-diaminobutanoate + 2-oxoglutarate = L-aspartate 4-semialdehyde + L-glutamate</text>
        <dbReference type="Rhea" id="RHEA:11160"/>
        <dbReference type="ChEBI" id="CHEBI:16810"/>
        <dbReference type="ChEBI" id="CHEBI:29985"/>
        <dbReference type="ChEBI" id="CHEBI:58761"/>
        <dbReference type="ChEBI" id="CHEBI:537519"/>
        <dbReference type="EC" id="2.6.1.76"/>
    </reaction>
</comment>
<dbReference type="InterPro" id="IPR015424">
    <property type="entry name" value="PyrdxlP-dep_Trfase"/>
</dbReference>
<proteinExistence type="inferred from homology"/>
<dbReference type="NCBIfam" id="NF006733">
    <property type="entry name" value="PRK09264.1"/>
    <property type="match status" value="1"/>
</dbReference>
<keyword evidence="7 12" id="KW-0032">Aminotransferase</keyword>
<dbReference type="NCBIfam" id="TIGR02407">
    <property type="entry name" value="ectoine_ectB"/>
    <property type="match status" value="1"/>
</dbReference>
<dbReference type="Gene3D" id="3.90.1150.10">
    <property type="entry name" value="Aspartate Aminotransferase, domain 1"/>
    <property type="match status" value="1"/>
</dbReference>
<dbReference type="EC" id="2.6.1.76" evidence="5 12"/>
<dbReference type="InterPro" id="IPR012773">
    <property type="entry name" value="Ectoine_EctB"/>
</dbReference>
<comment type="function">
    <text evidence="2 12">Catalyzes reversively the conversion of L-aspartate beta-semialdehyde (ASA) to L-2,4-diaminobutyrate (DABA) by transamination with L-glutamate.</text>
</comment>
<comment type="pathway">
    <text evidence="3 12">Amine and polyamine biosynthesis; ectoine biosynthesis; L-ectoine from L-aspartate 4-semialdehyde: step 1/3.</text>
</comment>
<dbReference type="PANTHER" id="PTHR43552:SF2">
    <property type="entry name" value="DIAMINOBUTYRATE--2-OXOGLUTARATE TRANSAMINASE"/>
    <property type="match status" value="1"/>
</dbReference>
<dbReference type="PIRSF" id="PIRSF000521">
    <property type="entry name" value="Transaminase_4ab_Lys_Orn"/>
    <property type="match status" value="1"/>
</dbReference>
<dbReference type="InterPro" id="IPR015421">
    <property type="entry name" value="PyrdxlP-dep_Trfase_major"/>
</dbReference>
<dbReference type="NCBIfam" id="TIGR00709">
    <property type="entry name" value="dat"/>
    <property type="match status" value="1"/>
</dbReference>
<evidence type="ECO:0000256" key="5">
    <source>
        <dbReference type="ARBA" id="ARBA00013155"/>
    </source>
</evidence>
<sequence length="433" mass="46548">MTIANPTDTAAAGTSADQASSVFERRESVVRSYCRSWPVVFDRASGAEQTTEDGQTFLDFFSGAGALNYGHNHPVLKQALLDYLGTDRVIHSLDMLSVAKREFLEAFEEHILIPRGLDYRVQLPGPTGTNSVETALKIARKATGREQVVSFTNAFHGMTMGSLAVTGNSMKRKGAGIPLHHTTTAPYDDYLGGDTTDFLWLERVWSDSGSGVDLPAAVIVETVQGEGGLNAARAEWLRALADLCRRFEVLLVVDDVQAGCGRTGTFFSFEEAGIVPDVVCLSKSLSGLGLPFSVTLMRPELDLWEPGEHNGTFRGFNPAFVTATAALREFWSDDELAATVRERGDQLRRGLEAIGADTGGHYRGRGLLAGLHFDDPEVAERVAAEAFDRGLLVETSGPESEVVKVMPPLTISAADLDRGIGLLGDAVRAATAA</sequence>
<dbReference type="InterPro" id="IPR015422">
    <property type="entry name" value="PyrdxlP-dep_Trfase_small"/>
</dbReference>
<organism evidence="13">
    <name type="scientific">Barrientosiimonas endolithica</name>
    <dbReference type="NCBI Taxonomy" id="1535208"/>
    <lineage>
        <taxon>Bacteria</taxon>
        <taxon>Bacillati</taxon>
        <taxon>Actinomycetota</taxon>
        <taxon>Actinomycetes</taxon>
        <taxon>Micrococcales</taxon>
        <taxon>Dermacoccaceae</taxon>
        <taxon>Barrientosiimonas</taxon>
    </lineage>
</organism>
<evidence type="ECO:0000256" key="12">
    <source>
        <dbReference type="RuleBase" id="RU365034"/>
    </source>
</evidence>
<name>A0ABN6YS10_9MICO</name>
<evidence type="ECO:0000256" key="1">
    <source>
        <dbReference type="ARBA" id="ARBA00001933"/>
    </source>
</evidence>
<evidence type="ECO:0000256" key="3">
    <source>
        <dbReference type="ARBA" id="ARBA00004946"/>
    </source>
</evidence>
<dbReference type="PROSITE" id="PS00600">
    <property type="entry name" value="AA_TRANSFER_CLASS_3"/>
    <property type="match status" value="1"/>
</dbReference>
<evidence type="ECO:0000256" key="8">
    <source>
        <dbReference type="ARBA" id="ARBA00022679"/>
    </source>
</evidence>
<dbReference type="EMBL" id="AP027735">
    <property type="protein sequence ID" value="BDZ60115.1"/>
    <property type="molecule type" value="Genomic_DNA"/>
</dbReference>
<evidence type="ECO:0000256" key="11">
    <source>
        <dbReference type="RuleBase" id="RU003560"/>
    </source>
</evidence>
<evidence type="ECO:0000256" key="4">
    <source>
        <dbReference type="ARBA" id="ARBA00008954"/>
    </source>
</evidence>
<keyword evidence="8 12" id="KW-0808">Transferase</keyword>
<comment type="similarity">
    <text evidence="4 11">Belongs to the class-III pyridoxal-phosphate-dependent aminotransferase family.</text>
</comment>
<keyword evidence="9 11" id="KW-0663">Pyridoxal phosphate</keyword>
<dbReference type="RefSeq" id="WP_289231881.1">
    <property type="nucleotide sequence ID" value="NZ_AP027735.1"/>
</dbReference>
<dbReference type="Pfam" id="PF00202">
    <property type="entry name" value="Aminotran_3"/>
    <property type="match status" value="1"/>
</dbReference>
<evidence type="ECO:0000256" key="9">
    <source>
        <dbReference type="ARBA" id="ARBA00022898"/>
    </source>
</evidence>
<accession>A0ABN6YS10</accession>
<evidence type="ECO:0000256" key="7">
    <source>
        <dbReference type="ARBA" id="ARBA00022576"/>
    </source>
</evidence>
<evidence type="ECO:0000313" key="13">
    <source>
        <dbReference type="EMBL" id="BDZ60115.1"/>
    </source>
</evidence>
<dbReference type="PANTHER" id="PTHR43552">
    <property type="entry name" value="DIAMINOBUTYRATE--2-OXOGLUTARATE AMINOTRANSFERASE"/>
    <property type="match status" value="1"/>
</dbReference>
<reference evidence="13" key="1">
    <citation type="journal article" date="2014" name="Int. J. Syst. Evol. Microbiol.">
        <title>Complete genome of a new Firmicutes species belonging to the dominant human colonic microbiota ('Ruminococcus bicirculans') reveals two chromosomes and a selective capacity to utilize plant glucans.</title>
        <authorList>
            <consortium name="NISC Comparative Sequencing Program"/>
            <person name="Wegmann U."/>
            <person name="Louis P."/>
            <person name="Goesmann A."/>
            <person name="Henrissat B."/>
            <person name="Duncan S.H."/>
            <person name="Flint H.J."/>
        </authorList>
    </citation>
    <scope>NUCLEOTIDE SEQUENCE</scope>
    <source>
        <strain evidence="13">NBRC 110608</strain>
    </source>
</reference>